<evidence type="ECO:0000313" key="2">
    <source>
        <dbReference type="Proteomes" id="UP001432322"/>
    </source>
</evidence>
<organism evidence="1 2">
    <name type="scientific">Pristionchus fissidentatus</name>
    <dbReference type="NCBI Taxonomy" id="1538716"/>
    <lineage>
        <taxon>Eukaryota</taxon>
        <taxon>Metazoa</taxon>
        <taxon>Ecdysozoa</taxon>
        <taxon>Nematoda</taxon>
        <taxon>Chromadorea</taxon>
        <taxon>Rhabditida</taxon>
        <taxon>Rhabditina</taxon>
        <taxon>Diplogasteromorpha</taxon>
        <taxon>Diplogasteroidea</taxon>
        <taxon>Neodiplogasteridae</taxon>
        <taxon>Pristionchus</taxon>
    </lineage>
</organism>
<name>A0AAV5VQS3_9BILA</name>
<comment type="caution">
    <text evidence="1">The sequence shown here is derived from an EMBL/GenBank/DDBJ whole genome shotgun (WGS) entry which is preliminary data.</text>
</comment>
<reference evidence="1" key="1">
    <citation type="submission" date="2023-10" db="EMBL/GenBank/DDBJ databases">
        <title>Genome assembly of Pristionchus species.</title>
        <authorList>
            <person name="Yoshida K."/>
            <person name="Sommer R.J."/>
        </authorList>
    </citation>
    <scope>NUCLEOTIDE SEQUENCE</scope>
    <source>
        <strain evidence="1">RS5133</strain>
    </source>
</reference>
<gene>
    <name evidence="1" type="ORF">PFISCL1PPCAC_13158</name>
</gene>
<dbReference type="EMBL" id="BTSY01000004">
    <property type="protein sequence ID" value="GMT21860.1"/>
    <property type="molecule type" value="Genomic_DNA"/>
</dbReference>
<dbReference type="AlphaFoldDB" id="A0AAV5VQS3"/>
<keyword evidence="2" id="KW-1185">Reference proteome</keyword>
<sequence length="150" mass="17290">RHRSTIENGIKRDGIGLDGAPDELLPLLQRRIPDVVDRVRCENLLVDFTDFRQKYVRESLVHRQSLGAVELECSFEEICQILAVLHYLCLQPTPPMPPLRQPLNQVNSFRSFRLGSQVFAARIVTDLSEHGLRNRPTNLYGFEQRIVILE</sequence>
<proteinExistence type="predicted"/>
<evidence type="ECO:0000313" key="1">
    <source>
        <dbReference type="EMBL" id="GMT21860.1"/>
    </source>
</evidence>
<feature type="non-terminal residue" evidence="1">
    <location>
        <position position="1"/>
    </location>
</feature>
<dbReference type="Proteomes" id="UP001432322">
    <property type="component" value="Unassembled WGS sequence"/>
</dbReference>
<protein>
    <submittedName>
        <fullName evidence="1">Uncharacterized protein</fullName>
    </submittedName>
</protein>
<accession>A0AAV5VQS3</accession>